<proteinExistence type="predicted"/>
<evidence type="ECO:0000313" key="2">
    <source>
        <dbReference type="EMBL" id="AGY60748.1"/>
    </source>
</evidence>
<dbReference type="STRING" id="1183438.GKIL_4502"/>
<keyword evidence="1" id="KW-0812">Transmembrane</keyword>
<gene>
    <name evidence="2" type="ORF">GKIL_4502</name>
</gene>
<sequence length="301" mass="32721">MPVTDLLNSLTQFLTTPPIVATALALTGTLTVPFLNVYLNEGVKRASERLVTNGQLSILAVKPVAATRARLLQDRSLAIILSLLSFILSGILFLSAIVPQVNPLLLLFATAQAVLWGYVSSVALTTAFSSVAIFQPEVSIYLSAKGSIIKDQIRAIMASPGNSVLWDEGNIWAYRIPGDILRGKRMIVFSIDDDKETILKVRVSAIATKSGDILKNTGAGILTRDVFDIQRVISALYACSVATETQKDTTKPTPHTGLLHAKPYREKEVQQALHNVEQAVQRLTANGKLTEEDLSRLLSKE</sequence>
<feature type="transmembrane region" description="Helical" evidence="1">
    <location>
        <begin position="77"/>
        <end position="98"/>
    </location>
</feature>
<dbReference type="Proteomes" id="UP000017396">
    <property type="component" value="Chromosome"/>
</dbReference>
<accession>U5QPB9</accession>
<keyword evidence="3" id="KW-1185">Reference proteome</keyword>
<evidence type="ECO:0000256" key="1">
    <source>
        <dbReference type="SAM" id="Phobius"/>
    </source>
</evidence>
<dbReference type="KEGG" id="glj:GKIL_4502"/>
<protein>
    <submittedName>
        <fullName evidence="2">Uncharacterized protein</fullName>
    </submittedName>
</protein>
<dbReference type="RefSeq" id="WP_023176141.1">
    <property type="nucleotide sequence ID" value="NC_022600.1"/>
</dbReference>
<dbReference type="EMBL" id="CP003587">
    <property type="protein sequence ID" value="AGY60748.1"/>
    <property type="molecule type" value="Genomic_DNA"/>
</dbReference>
<feature type="transmembrane region" description="Helical" evidence="1">
    <location>
        <begin position="20"/>
        <end position="39"/>
    </location>
</feature>
<evidence type="ECO:0000313" key="3">
    <source>
        <dbReference type="Proteomes" id="UP000017396"/>
    </source>
</evidence>
<name>U5QPB9_GLOK1</name>
<dbReference type="AlphaFoldDB" id="U5QPB9"/>
<reference evidence="2 3" key="1">
    <citation type="journal article" date="2013" name="PLoS ONE">
        <title>Cultivation and Complete Genome Sequencing of Gloeobacter kilaueensis sp. nov., from a Lava Cave in Kilauea Caldera, Hawai'i.</title>
        <authorList>
            <person name="Saw J.H."/>
            <person name="Schatz M."/>
            <person name="Brown M.V."/>
            <person name="Kunkel D.D."/>
            <person name="Foster J.S."/>
            <person name="Shick H."/>
            <person name="Christensen S."/>
            <person name="Hou S."/>
            <person name="Wan X."/>
            <person name="Donachie S.P."/>
        </authorList>
    </citation>
    <scope>NUCLEOTIDE SEQUENCE [LARGE SCALE GENOMIC DNA]</scope>
    <source>
        <strain evidence="3">JS</strain>
    </source>
</reference>
<keyword evidence="1" id="KW-0472">Membrane</keyword>
<dbReference type="HOGENOM" id="CLU_923659_0_0_3"/>
<keyword evidence="1" id="KW-1133">Transmembrane helix</keyword>
<feature type="transmembrane region" description="Helical" evidence="1">
    <location>
        <begin position="104"/>
        <end position="134"/>
    </location>
</feature>
<organism evidence="2 3">
    <name type="scientific">Gloeobacter kilaueensis (strain ATCC BAA-2537 / CCAP 1431/1 / ULC 316 / JS1)</name>
    <dbReference type="NCBI Taxonomy" id="1183438"/>
    <lineage>
        <taxon>Bacteria</taxon>
        <taxon>Bacillati</taxon>
        <taxon>Cyanobacteriota</taxon>
        <taxon>Cyanophyceae</taxon>
        <taxon>Gloeobacterales</taxon>
        <taxon>Gloeobacteraceae</taxon>
        <taxon>Gloeobacter</taxon>
    </lineage>
</organism>